<keyword evidence="1" id="KW-0175">Coiled coil</keyword>
<sequence>MAKALLGYVGGTDPRLATEVQRLRRRVTDLEAQVLRLQVENDHLAEAAVEHGRLTLDDTVHADTHVPQPALT</sequence>
<name>A0A2W2B7M5_9ACTN</name>
<reference evidence="2 3" key="1">
    <citation type="submission" date="2018-01" db="EMBL/GenBank/DDBJ databases">
        <title>Draft genome sequence of Jiangella sp. GTF31.</title>
        <authorList>
            <person name="Sahin N."/>
            <person name="Ay H."/>
            <person name="Saygin H."/>
        </authorList>
    </citation>
    <scope>NUCLEOTIDE SEQUENCE [LARGE SCALE GENOMIC DNA]</scope>
    <source>
        <strain evidence="2 3">GTF31</strain>
    </source>
</reference>
<dbReference type="RefSeq" id="WP_111255163.1">
    <property type="nucleotide sequence ID" value="NZ_POTW01000027.1"/>
</dbReference>
<evidence type="ECO:0000256" key="1">
    <source>
        <dbReference type="SAM" id="Coils"/>
    </source>
</evidence>
<dbReference type="Proteomes" id="UP000248764">
    <property type="component" value="Unassembled WGS sequence"/>
</dbReference>
<protein>
    <submittedName>
        <fullName evidence="2">Uncharacterized protein</fullName>
    </submittedName>
</protein>
<feature type="coiled-coil region" evidence="1">
    <location>
        <begin position="20"/>
        <end position="47"/>
    </location>
</feature>
<evidence type="ECO:0000313" key="2">
    <source>
        <dbReference type="EMBL" id="PZF83265.1"/>
    </source>
</evidence>
<organism evidence="2 3">
    <name type="scientific">Jiangella anatolica</name>
    <dbReference type="NCBI Taxonomy" id="2670374"/>
    <lineage>
        <taxon>Bacteria</taxon>
        <taxon>Bacillati</taxon>
        <taxon>Actinomycetota</taxon>
        <taxon>Actinomycetes</taxon>
        <taxon>Jiangellales</taxon>
        <taxon>Jiangellaceae</taxon>
        <taxon>Jiangella</taxon>
    </lineage>
</organism>
<keyword evidence="3" id="KW-1185">Reference proteome</keyword>
<accession>A0A2W2B7M5</accession>
<proteinExistence type="predicted"/>
<dbReference type="EMBL" id="POTW01000027">
    <property type="protein sequence ID" value="PZF83265.1"/>
    <property type="molecule type" value="Genomic_DNA"/>
</dbReference>
<dbReference type="AlphaFoldDB" id="A0A2W2B7M5"/>
<comment type="caution">
    <text evidence="2">The sequence shown here is derived from an EMBL/GenBank/DDBJ whole genome shotgun (WGS) entry which is preliminary data.</text>
</comment>
<evidence type="ECO:0000313" key="3">
    <source>
        <dbReference type="Proteomes" id="UP000248764"/>
    </source>
</evidence>
<gene>
    <name evidence="2" type="ORF">C1I92_13405</name>
</gene>